<evidence type="ECO:0000256" key="10">
    <source>
        <dbReference type="ARBA" id="ARBA00023264"/>
    </source>
</evidence>
<evidence type="ECO:0000256" key="2">
    <source>
        <dbReference type="ARBA" id="ARBA00010441"/>
    </source>
</evidence>
<accession>A0A6J6Q0V1</accession>
<feature type="transmembrane region" description="Helical" evidence="11">
    <location>
        <begin position="157"/>
        <end position="175"/>
    </location>
</feature>
<keyword evidence="7" id="KW-0443">Lipid metabolism</keyword>
<evidence type="ECO:0000256" key="9">
    <source>
        <dbReference type="ARBA" id="ARBA00023209"/>
    </source>
</evidence>
<evidence type="ECO:0000256" key="5">
    <source>
        <dbReference type="ARBA" id="ARBA00022692"/>
    </source>
</evidence>
<proteinExistence type="inferred from homology"/>
<dbReference type="InterPro" id="IPR050324">
    <property type="entry name" value="CDP-alcohol_PTase-I"/>
</dbReference>
<dbReference type="GO" id="GO:0016020">
    <property type="term" value="C:membrane"/>
    <property type="evidence" value="ECO:0007669"/>
    <property type="project" value="UniProtKB-SubCell"/>
</dbReference>
<comment type="similarity">
    <text evidence="2">Belongs to the CDP-alcohol phosphatidyltransferase class-I family.</text>
</comment>
<gene>
    <name evidence="12" type="ORF">UFOPK2646_00622</name>
</gene>
<dbReference type="Pfam" id="PF01066">
    <property type="entry name" value="CDP-OH_P_transf"/>
    <property type="match status" value="1"/>
</dbReference>
<name>A0A6J6Q0V1_9ZZZZ</name>
<evidence type="ECO:0000256" key="1">
    <source>
        <dbReference type="ARBA" id="ARBA00004141"/>
    </source>
</evidence>
<keyword evidence="8 11" id="KW-0472">Membrane</keyword>
<dbReference type="InterPro" id="IPR004570">
    <property type="entry name" value="Phosphatidylglycerol_P_synth"/>
</dbReference>
<keyword evidence="10" id="KW-1208">Phospholipid metabolism</keyword>
<comment type="subcellular location">
    <subcellularLocation>
        <location evidence="1">Membrane</location>
        <topology evidence="1">Multi-pass membrane protein</topology>
    </subcellularLocation>
</comment>
<dbReference type="NCBIfam" id="TIGR00560">
    <property type="entry name" value="pgsA"/>
    <property type="match status" value="1"/>
</dbReference>
<dbReference type="EMBL" id="CAEZYB010000056">
    <property type="protein sequence ID" value="CAB4704162.1"/>
    <property type="molecule type" value="Genomic_DNA"/>
</dbReference>
<dbReference type="PANTHER" id="PTHR14269:SF52">
    <property type="entry name" value="PHOSPHATIDYLGLYCEROPHOSPHATE SYNTHASE-RELATED"/>
    <property type="match status" value="1"/>
</dbReference>
<evidence type="ECO:0000256" key="7">
    <source>
        <dbReference type="ARBA" id="ARBA00023098"/>
    </source>
</evidence>
<keyword evidence="9" id="KW-0594">Phospholipid biosynthesis</keyword>
<dbReference type="GO" id="GO:0008444">
    <property type="term" value="F:CDP-diacylglycerol-glycerol-3-phosphate 3-phosphatidyltransferase activity"/>
    <property type="evidence" value="ECO:0007669"/>
    <property type="project" value="InterPro"/>
</dbReference>
<dbReference type="AlphaFoldDB" id="A0A6J6Q0V1"/>
<keyword evidence="4" id="KW-0808">Transferase</keyword>
<reference evidence="12" key="1">
    <citation type="submission" date="2020-05" db="EMBL/GenBank/DDBJ databases">
        <authorList>
            <person name="Chiriac C."/>
            <person name="Salcher M."/>
            <person name="Ghai R."/>
            <person name="Kavagutti S V."/>
        </authorList>
    </citation>
    <scope>NUCLEOTIDE SEQUENCE</scope>
</reference>
<feature type="transmembrane region" description="Helical" evidence="11">
    <location>
        <begin position="12"/>
        <end position="29"/>
    </location>
</feature>
<feature type="transmembrane region" description="Helical" evidence="11">
    <location>
        <begin position="133"/>
        <end position="151"/>
    </location>
</feature>
<keyword evidence="5 11" id="KW-0812">Transmembrane</keyword>
<dbReference type="PIRSF" id="PIRSF000847">
    <property type="entry name" value="Phos_ph_gly_syn"/>
    <property type="match status" value="1"/>
</dbReference>
<dbReference type="InterPro" id="IPR043130">
    <property type="entry name" value="CDP-OH_PTrfase_TM_dom"/>
</dbReference>
<evidence type="ECO:0000256" key="4">
    <source>
        <dbReference type="ARBA" id="ARBA00022679"/>
    </source>
</evidence>
<dbReference type="GO" id="GO:0046474">
    <property type="term" value="P:glycerophospholipid biosynthetic process"/>
    <property type="evidence" value="ECO:0007669"/>
    <property type="project" value="TreeGrafter"/>
</dbReference>
<keyword evidence="3" id="KW-0444">Lipid biosynthesis</keyword>
<evidence type="ECO:0000256" key="11">
    <source>
        <dbReference type="SAM" id="Phobius"/>
    </source>
</evidence>
<sequence length="182" mass="20381">MRRPSELNLPNSITILRILALPLCAYALFRNGGDDYTWRVIAWWLFFLVGLTDMLDGKLARSRNSVTEFGKLLDPIADKAFIGTALIGLSMLSRMPWWITGIILFREVGITIYRFAVIRKGVIPANRGGKIKAAMQGFGVGFYVMPLSASLYIFRDLFMYATVALTLATGAAYIFESRKAKL</sequence>
<evidence type="ECO:0000256" key="8">
    <source>
        <dbReference type="ARBA" id="ARBA00023136"/>
    </source>
</evidence>
<evidence type="ECO:0000256" key="3">
    <source>
        <dbReference type="ARBA" id="ARBA00022516"/>
    </source>
</evidence>
<dbReference type="PROSITE" id="PS00379">
    <property type="entry name" value="CDP_ALCOHOL_P_TRANSF"/>
    <property type="match status" value="1"/>
</dbReference>
<dbReference type="InterPro" id="IPR048254">
    <property type="entry name" value="CDP_ALCOHOL_P_TRANSF_CS"/>
</dbReference>
<dbReference type="PANTHER" id="PTHR14269">
    <property type="entry name" value="CDP-DIACYLGLYCEROL--GLYCEROL-3-PHOSPHATE 3-PHOSPHATIDYLTRANSFERASE-RELATED"/>
    <property type="match status" value="1"/>
</dbReference>
<dbReference type="Gene3D" id="1.20.120.1760">
    <property type="match status" value="1"/>
</dbReference>
<keyword evidence="6 11" id="KW-1133">Transmembrane helix</keyword>
<protein>
    <submittedName>
        <fullName evidence="12">Unannotated protein</fullName>
    </submittedName>
</protein>
<evidence type="ECO:0000313" key="12">
    <source>
        <dbReference type="EMBL" id="CAB4704162.1"/>
    </source>
</evidence>
<dbReference type="InterPro" id="IPR000462">
    <property type="entry name" value="CDP-OH_P_trans"/>
</dbReference>
<organism evidence="12">
    <name type="scientific">freshwater metagenome</name>
    <dbReference type="NCBI Taxonomy" id="449393"/>
    <lineage>
        <taxon>unclassified sequences</taxon>
        <taxon>metagenomes</taxon>
        <taxon>ecological metagenomes</taxon>
    </lineage>
</organism>
<feature type="transmembrane region" description="Helical" evidence="11">
    <location>
        <begin position="95"/>
        <end position="113"/>
    </location>
</feature>
<evidence type="ECO:0000256" key="6">
    <source>
        <dbReference type="ARBA" id="ARBA00022989"/>
    </source>
</evidence>